<dbReference type="Proteomes" id="UP000887159">
    <property type="component" value="Unassembled WGS sequence"/>
</dbReference>
<name>A0A8X6S7H0_TRICX</name>
<accession>A0A8X6S7H0</accession>
<dbReference type="AlphaFoldDB" id="A0A8X6S7H0"/>
<dbReference type="EMBL" id="BMAU01021279">
    <property type="protein sequence ID" value="GFY07931.1"/>
    <property type="molecule type" value="Genomic_DNA"/>
</dbReference>
<evidence type="ECO:0000313" key="2">
    <source>
        <dbReference type="Proteomes" id="UP000887159"/>
    </source>
</evidence>
<proteinExistence type="predicted"/>
<protein>
    <submittedName>
        <fullName evidence="1">Uncharacterized protein</fullName>
    </submittedName>
</protein>
<organism evidence="1 2">
    <name type="scientific">Trichonephila clavipes</name>
    <name type="common">Golden silk orbweaver</name>
    <name type="synonym">Nephila clavipes</name>
    <dbReference type="NCBI Taxonomy" id="2585209"/>
    <lineage>
        <taxon>Eukaryota</taxon>
        <taxon>Metazoa</taxon>
        <taxon>Ecdysozoa</taxon>
        <taxon>Arthropoda</taxon>
        <taxon>Chelicerata</taxon>
        <taxon>Arachnida</taxon>
        <taxon>Araneae</taxon>
        <taxon>Araneomorphae</taxon>
        <taxon>Entelegynae</taxon>
        <taxon>Araneoidea</taxon>
        <taxon>Nephilidae</taxon>
        <taxon>Trichonephila</taxon>
    </lineage>
</organism>
<evidence type="ECO:0000313" key="1">
    <source>
        <dbReference type="EMBL" id="GFY07931.1"/>
    </source>
</evidence>
<reference evidence="1" key="1">
    <citation type="submission" date="2020-08" db="EMBL/GenBank/DDBJ databases">
        <title>Multicomponent nature underlies the extraordinary mechanical properties of spider dragline silk.</title>
        <authorList>
            <person name="Kono N."/>
            <person name="Nakamura H."/>
            <person name="Mori M."/>
            <person name="Yoshida Y."/>
            <person name="Ohtoshi R."/>
            <person name="Malay A.D."/>
            <person name="Moran D.A.P."/>
            <person name="Tomita M."/>
            <person name="Numata K."/>
            <person name="Arakawa K."/>
        </authorList>
    </citation>
    <scope>NUCLEOTIDE SEQUENCE</scope>
</reference>
<keyword evidence="2" id="KW-1185">Reference proteome</keyword>
<sequence length="298" mass="34741">MNYFPNNTLDHFQTKLAYPITLSGEWECCLTEITIPGKYFTIHPDYNDYYSIETIEDVESTTLLPEINIPLYNKDYSDFVEGVNANIKKLLNNPPVLFSVIQNKIKIKLNPYWEMTITAEKGNNFLRLLQLDPNKDDVTPGFSEGASITRNYSAPNVEIFKNQEFRIALKKPIVKKTHEIIVRDMEDRDIFDQITEKIIDKTGDVLAFFKTHKNKVIITLKSNVELIMNRNSCSKLMDALNIKNESYIIHNENFPVRFDYSELADKALNEKFQLIEYETFSVIHKVQKSYRLKIRSGM</sequence>
<comment type="caution">
    <text evidence="1">The sequence shown here is derived from an EMBL/GenBank/DDBJ whole genome shotgun (WGS) entry which is preliminary data.</text>
</comment>
<gene>
    <name evidence="1" type="primary">AVEN_156722_1</name>
    <name evidence="1" type="ORF">TNCV_2579631</name>
</gene>